<gene>
    <name evidence="1" type="ORF">DEF21_17645</name>
    <name evidence="2" type="ORF">DHR80_04035</name>
</gene>
<protein>
    <submittedName>
        <fullName evidence="1">Uncharacterized protein</fullName>
    </submittedName>
</protein>
<comment type="caution">
    <text evidence="1">The sequence shown here is derived from an EMBL/GenBank/DDBJ whole genome shotgun (WGS) entry which is preliminary data.</text>
</comment>
<dbReference type="EMBL" id="DOOG01000146">
    <property type="protein sequence ID" value="HBU99707.1"/>
    <property type="molecule type" value="Genomic_DNA"/>
</dbReference>
<evidence type="ECO:0000313" key="4">
    <source>
        <dbReference type="Proteomes" id="UP000264753"/>
    </source>
</evidence>
<dbReference type="Proteomes" id="UP000264753">
    <property type="component" value="Unassembled WGS sequence"/>
</dbReference>
<dbReference type="AlphaFoldDB" id="A0A358HWZ9"/>
<evidence type="ECO:0000313" key="3">
    <source>
        <dbReference type="Proteomes" id="UP000264179"/>
    </source>
</evidence>
<dbReference type="EMBL" id="DPOP01000036">
    <property type="protein sequence ID" value="HCW66380.1"/>
    <property type="molecule type" value="Genomic_DNA"/>
</dbReference>
<sequence length="213" mass="24549">MKVLKGFYCKDRKGLNYFNPVIKNWINIMDKYASLTSGEYFHFYRERENISALAGAAWGCDFVAMSEFSHAKLKKEDKDANYLGRCDLYIANNVKEYFVEAKHQWLSLQTRRSWPKAFSDGCLKASKDANSTKGEDEFAVLGITFFGLYMPMSKSENIDQSLNSLEKYFETRPFDAMAWYFPEGERKDQGLKSKNIIPGIAMAVENVSIKPRK</sequence>
<accession>A0A358HWZ9</accession>
<reference evidence="3 4" key="1">
    <citation type="journal article" date="2018" name="Nat. Biotechnol.">
        <title>A standardized bacterial taxonomy based on genome phylogeny substantially revises the tree of life.</title>
        <authorList>
            <person name="Parks D.H."/>
            <person name="Chuvochina M."/>
            <person name="Waite D.W."/>
            <person name="Rinke C."/>
            <person name="Skarshewski A."/>
            <person name="Chaumeil P.A."/>
            <person name="Hugenholtz P."/>
        </authorList>
    </citation>
    <scope>NUCLEOTIDE SEQUENCE [LARGE SCALE GENOMIC DNA]</scope>
    <source>
        <strain evidence="1">UBA8707</strain>
        <strain evidence="2">UBA9881</strain>
    </source>
</reference>
<dbReference type="RefSeq" id="WP_276654242.1">
    <property type="nucleotide sequence ID" value="NZ_DOOG01000146.1"/>
</dbReference>
<name>A0A358HWZ9_9PROT</name>
<evidence type="ECO:0000313" key="1">
    <source>
        <dbReference type="EMBL" id="HBU99707.1"/>
    </source>
</evidence>
<evidence type="ECO:0000313" key="2">
    <source>
        <dbReference type="EMBL" id="HCW66380.1"/>
    </source>
</evidence>
<organism evidence="1 4">
    <name type="scientific">Thalassospira lucentensis</name>
    <dbReference type="NCBI Taxonomy" id="168935"/>
    <lineage>
        <taxon>Bacteria</taxon>
        <taxon>Pseudomonadati</taxon>
        <taxon>Pseudomonadota</taxon>
        <taxon>Alphaproteobacteria</taxon>
        <taxon>Rhodospirillales</taxon>
        <taxon>Thalassospiraceae</taxon>
        <taxon>Thalassospira</taxon>
    </lineage>
</organism>
<proteinExistence type="predicted"/>
<dbReference type="Proteomes" id="UP000264179">
    <property type="component" value="Unassembled WGS sequence"/>
</dbReference>